<proteinExistence type="predicted"/>
<reference evidence="1 2" key="1">
    <citation type="submission" date="2016-03" db="EMBL/GenBank/DDBJ databases">
        <authorList>
            <person name="Ploux O."/>
        </authorList>
    </citation>
    <scope>NUCLEOTIDE SEQUENCE [LARGE SCALE GENOMIC DNA]</scope>
    <source>
        <strain evidence="1 2">UAMH 11012</strain>
    </source>
</reference>
<dbReference type="AlphaFoldDB" id="A0A1L7XYL5"/>
<dbReference type="OrthoDB" id="4753470at2759"/>
<evidence type="ECO:0000313" key="1">
    <source>
        <dbReference type="EMBL" id="CZR70035.1"/>
    </source>
</evidence>
<keyword evidence="2" id="KW-1185">Reference proteome</keyword>
<gene>
    <name evidence="1" type="ORF">PAC_19936</name>
</gene>
<name>A0A1L7XYL5_9HELO</name>
<accession>A0A1L7XYL5</accession>
<evidence type="ECO:0000313" key="2">
    <source>
        <dbReference type="Proteomes" id="UP000184330"/>
    </source>
</evidence>
<dbReference type="EMBL" id="FJOG01000090">
    <property type="protein sequence ID" value="CZR70035.1"/>
    <property type="molecule type" value="Genomic_DNA"/>
</dbReference>
<dbReference type="STRING" id="576137.A0A1L7XYL5"/>
<dbReference type="Proteomes" id="UP000184330">
    <property type="component" value="Unassembled WGS sequence"/>
</dbReference>
<sequence length="708" mass="78755">MPLDGQFSLSVELTKLLPLGPILNTVGRSFLNLARDLHNSGSDVVVEADLANVFGRNRIESRFESTFRTAVKESYTQRLNNFLDIVLEGGAGPTVQRSLTDQAYFSTVVQLSLLTSMLDLRSLAAGLHVFTRRAEAISLEPSACPGYENLLGTLRAIRDQTSGFSWNLIADAVTSSFGQRFEGHQARNWPSSSSAWVMPTTILQGCLDFFTMVQHFPEERIVEIKTNCQSHAHRLHRLLIIWAHHVLGLTVVLCYEDGGVFGRFGDGHENVIIVACENLYDVEINLLDGTCQDLFRISGSIDDPEISADERVKAGGFATRYLAERTDLSQQIIRQQIIRQTLESCKLWCEGSHHTGCSNRLQRAANFIYGEAFDSVPDGPQTTHAPPSNDHDEEIVLPLTCALYAFAHVENLDALQEMPVSLRELRGLNRKTYSGAREAFGYMTRLLLGIHEIKNPVLVSCRGWSVYTNIVTLPDPTDVSAPLMYVSRGVPSRAGERKQFIIDGTAPRRTQTPDVRYNALDTVSAARLICEFDVSKLFWFVATSSVAFEVIVKIELEPHHRPASQFQGVSCRKMFKVGLLELEALALRSPKMAPCYHAESAIGSEFAVPSGCRVFSSTLDFYKARDTSSSSTFISLSAGSASARWFCLLYSEEQRRHSLAKAEQLLPERIFIRDRSCCPKCCIESVKDITRNEPTNGKNLGDLAIIIL</sequence>
<organism evidence="1 2">
    <name type="scientific">Phialocephala subalpina</name>
    <dbReference type="NCBI Taxonomy" id="576137"/>
    <lineage>
        <taxon>Eukaryota</taxon>
        <taxon>Fungi</taxon>
        <taxon>Dikarya</taxon>
        <taxon>Ascomycota</taxon>
        <taxon>Pezizomycotina</taxon>
        <taxon>Leotiomycetes</taxon>
        <taxon>Helotiales</taxon>
        <taxon>Mollisiaceae</taxon>
        <taxon>Phialocephala</taxon>
        <taxon>Phialocephala fortinii species complex</taxon>
    </lineage>
</organism>
<protein>
    <submittedName>
        <fullName evidence="1">Uncharacterized protein</fullName>
    </submittedName>
</protein>